<feature type="domain" description="FAS1" evidence="2">
    <location>
        <begin position="23"/>
        <end position="171"/>
    </location>
</feature>
<dbReference type="OrthoDB" id="286301at2759"/>
<dbReference type="PANTHER" id="PTHR10900:SF77">
    <property type="entry name" value="FI19380P1"/>
    <property type="match status" value="1"/>
</dbReference>
<dbReference type="SUPFAM" id="SSF82153">
    <property type="entry name" value="FAS1 domain"/>
    <property type="match status" value="2"/>
</dbReference>
<dbReference type="AlphaFoldDB" id="A0A4U0X354"/>
<protein>
    <recommendedName>
        <fullName evidence="2">FAS1 domain-containing protein</fullName>
    </recommendedName>
</protein>
<dbReference type="PANTHER" id="PTHR10900">
    <property type="entry name" value="PERIOSTIN-RELATED"/>
    <property type="match status" value="1"/>
</dbReference>
<dbReference type="EMBL" id="NAJN01000618">
    <property type="protein sequence ID" value="TKA70762.1"/>
    <property type="molecule type" value="Genomic_DNA"/>
</dbReference>
<keyword evidence="1" id="KW-0732">Signal</keyword>
<evidence type="ECO:0000259" key="2">
    <source>
        <dbReference type="PROSITE" id="PS50213"/>
    </source>
</evidence>
<proteinExistence type="predicted"/>
<comment type="caution">
    <text evidence="3">The sequence shown here is derived from an EMBL/GenBank/DDBJ whole genome shotgun (WGS) entry which is preliminary data.</text>
</comment>
<dbReference type="InterPro" id="IPR036378">
    <property type="entry name" value="FAS1_dom_sf"/>
</dbReference>
<reference evidence="3 4" key="1">
    <citation type="submission" date="2017-03" db="EMBL/GenBank/DDBJ databases">
        <title>Genomes of endolithic fungi from Antarctica.</title>
        <authorList>
            <person name="Coleine C."/>
            <person name="Masonjones S."/>
            <person name="Stajich J.E."/>
        </authorList>
    </citation>
    <scope>NUCLEOTIDE SEQUENCE [LARGE SCALE GENOMIC DNA]</scope>
    <source>
        <strain evidence="3 4">CCFEE 5187</strain>
    </source>
</reference>
<dbReference type="Proteomes" id="UP000308768">
    <property type="component" value="Unassembled WGS sequence"/>
</dbReference>
<gene>
    <name evidence="3" type="ORF">B0A49_07281</name>
</gene>
<evidence type="ECO:0000256" key="1">
    <source>
        <dbReference type="SAM" id="SignalP"/>
    </source>
</evidence>
<keyword evidence="4" id="KW-1185">Reference proteome</keyword>
<feature type="signal peptide" evidence="1">
    <location>
        <begin position="1"/>
        <end position="19"/>
    </location>
</feature>
<feature type="domain" description="FAS1" evidence="2">
    <location>
        <begin position="173"/>
        <end position="301"/>
    </location>
</feature>
<dbReference type="GO" id="GO:0016236">
    <property type="term" value="P:macroautophagy"/>
    <property type="evidence" value="ECO:0007669"/>
    <property type="project" value="TreeGrafter"/>
</dbReference>
<feature type="chain" id="PRO_5021033623" description="FAS1 domain-containing protein" evidence="1">
    <location>
        <begin position="20"/>
        <end position="387"/>
    </location>
</feature>
<sequence length="387" mass="38261">MHLKKVSIAALLGAVGAQAQATTQSLNATLAGNNQTSQLAMYLGMYPNLLSTLAGATNITLLAPSNNAFSTLLNSSMGPMLAANPGLIQAVLQYHVLNGTYPASAVTSTPAFIPSLLTNQTYSNVTGGQRVECVTVGGNVTFYSGLLANASVVQPNLNFSGGVIHVIDHVLTLPVNISAAATAANLTALAGALNATSLLGPINAARDLTIFAPNNAAFQSIGSALANASVAELVGILGYHVLNGTLGYSSMLSNGSSYQTMNGGNITVTINNGSVFVNSAKVVTPDVLVANGVIHVIDNVLNPNATSATPSASATSGAPAFSGASSASGVPFTSGQAAPTSSIASGGVPAATSRVASSSTAGASSPMKTGAVGAAALFGAGAAFMNY</sequence>
<evidence type="ECO:0000313" key="3">
    <source>
        <dbReference type="EMBL" id="TKA70762.1"/>
    </source>
</evidence>
<organism evidence="3 4">
    <name type="scientific">Cryomyces minteri</name>
    <dbReference type="NCBI Taxonomy" id="331657"/>
    <lineage>
        <taxon>Eukaryota</taxon>
        <taxon>Fungi</taxon>
        <taxon>Dikarya</taxon>
        <taxon>Ascomycota</taxon>
        <taxon>Pezizomycotina</taxon>
        <taxon>Dothideomycetes</taxon>
        <taxon>Dothideomycetes incertae sedis</taxon>
        <taxon>Cryomyces</taxon>
    </lineage>
</organism>
<dbReference type="STRING" id="331657.A0A4U0X354"/>
<evidence type="ECO:0000313" key="4">
    <source>
        <dbReference type="Proteomes" id="UP000308768"/>
    </source>
</evidence>
<dbReference type="GO" id="GO:0000329">
    <property type="term" value="C:fungal-type vacuole membrane"/>
    <property type="evidence" value="ECO:0007669"/>
    <property type="project" value="TreeGrafter"/>
</dbReference>
<dbReference type="PROSITE" id="PS50213">
    <property type="entry name" value="FAS1"/>
    <property type="match status" value="2"/>
</dbReference>
<dbReference type="Pfam" id="PF02469">
    <property type="entry name" value="Fasciclin"/>
    <property type="match status" value="2"/>
</dbReference>
<dbReference type="FunFam" id="2.30.180.10:FF:000032">
    <property type="entry name" value="Fasciclin domain-containing protein, putative"/>
    <property type="match status" value="1"/>
</dbReference>
<dbReference type="SMART" id="SM00554">
    <property type="entry name" value="FAS1"/>
    <property type="match status" value="2"/>
</dbReference>
<name>A0A4U0X354_9PEZI</name>
<dbReference type="InterPro" id="IPR050904">
    <property type="entry name" value="Adhesion/Biosynth-related"/>
</dbReference>
<dbReference type="Gene3D" id="2.30.180.10">
    <property type="entry name" value="FAS1 domain"/>
    <property type="match status" value="2"/>
</dbReference>
<accession>A0A4U0X354</accession>
<dbReference type="InterPro" id="IPR000782">
    <property type="entry name" value="FAS1_domain"/>
</dbReference>